<keyword evidence="1" id="KW-0812">Transmembrane</keyword>
<sequence>MNLSKRIVILAGAVGLFFYTATQDQLVAAIAEYQLGWYKLGVPIAWGLVLGGVLALLKLRKAESWLGPITLVSQGITTMGIIGSIAVFAKHQLLVVTLPSLQIATIGIGLYVFCISFSRLLGDVEARTSKK</sequence>
<keyword evidence="1" id="KW-0472">Membrane</keyword>
<dbReference type="Proteomes" id="UP000287908">
    <property type="component" value="Unassembled WGS sequence"/>
</dbReference>
<organism evidence="2 3">
    <name type="scientific">Idiomarina seosinensis</name>
    <dbReference type="NCBI Taxonomy" id="281739"/>
    <lineage>
        <taxon>Bacteria</taxon>
        <taxon>Pseudomonadati</taxon>
        <taxon>Pseudomonadota</taxon>
        <taxon>Gammaproteobacteria</taxon>
        <taxon>Alteromonadales</taxon>
        <taxon>Idiomarinaceae</taxon>
        <taxon>Idiomarina</taxon>
    </lineage>
</organism>
<name>A0A432ZIB0_9GAMM</name>
<dbReference type="RefSeq" id="WP_126784047.1">
    <property type="nucleotide sequence ID" value="NZ_PIQF01000001.1"/>
</dbReference>
<evidence type="ECO:0000313" key="3">
    <source>
        <dbReference type="Proteomes" id="UP000287908"/>
    </source>
</evidence>
<keyword evidence="1" id="KW-1133">Transmembrane helix</keyword>
<keyword evidence="3" id="KW-1185">Reference proteome</keyword>
<dbReference type="AlphaFoldDB" id="A0A432ZIB0"/>
<feature type="transmembrane region" description="Helical" evidence="1">
    <location>
        <begin position="69"/>
        <end position="89"/>
    </location>
</feature>
<dbReference type="OrthoDB" id="6238236at2"/>
<evidence type="ECO:0000256" key="1">
    <source>
        <dbReference type="SAM" id="Phobius"/>
    </source>
</evidence>
<dbReference type="EMBL" id="PIQF01000001">
    <property type="protein sequence ID" value="RUO77765.1"/>
    <property type="molecule type" value="Genomic_DNA"/>
</dbReference>
<feature type="transmembrane region" description="Helical" evidence="1">
    <location>
        <begin position="38"/>
        <end position="57"/>
    </location>
</feature>
<evidence type="ECO:0000313" key="2">
    <source>
        <dbReference type="EMBL" id="RUO77765.1"/>
    </source>
</evidence>
<proteinExistence type="predicted"/>
<accession>A0A432ZIB0</accession>
<reference evidence="2 3" key="1">
    <citation type="journal article" date="2011" name="Front. Microbiol.">
        <title>Genomic signatures of strain selection and enhancement in Bacillus atrophaeus var. globigii, a historical biowarfare simulant.</title>
        <authorList>
            <person name="Gibbons H.S."/>
            <person name="Broomall S.M."/>
            <person name="McNew L.A."/>
            <person name="Daligault H."/>
            <person name="Chapman C."/>
            <person name="Bruce D."/>
            <person name="Karavis M."/>
            <person name="Krepps M."/>
            <person name="McGregor P.A."/>
            <person name="Hong C."/>
            <person name="Park K.H."/>
            <person name="Akmal A."/>
            <person name="Feldman A."/>
            <person name="Lin J.S."/>
            <person name="Chang W.E."/>
            <person name="Higgs B.W."/>
            <person name="Demirev P."/>
            <person name="Lindquist J."/>
            <person name="Liem A."/>
            <person name="Fochler E."/>
            <person name="Read T.D."/>
            <person name="Tapia R."/>
            <person name="Johnson S."/>
            <person name="Bishop-Lilly K.A."/>
            <person name="Detter C."/>
            <person name="Han C."/>
            <person name="Sozhamannan S."/>
            <person name="Rosenzweig C.N."/>
            <person name="Skowronski E.W."/>
        </authorList>
    </citation>
    <scope>NUCLEOTIDE SEQUENCE [LARGE SCALE GENOMIC DNA]</scope>
    <source>
        <strain evidence="2 3">CL-SP19</strain>
    </source>
</reference>
<protein>
    <submittedName>
        <fullName evidence="2">Uncharacterized protein</fullName>
    </submittedName>
</protein>
<gene>
    <name evidence="2" type="ORF">CWI81_04615</name>
</gene>
<comment type="caution">
    <text evidence="2">The sequence shown here is derived from an EMBL/GenBank/DDBJ whole genome shotgun (WGS) entry which is preliminary data.</text>
</comment>
<feature type="transmembrane region" description="Helical" evidence="1">
    <location>
        <begin position="101"/>
        <end position="121"/>
    </location>
</feature>